<dbReference type="AlphaFoldDB" id="A0A4R9JQR9"/>
<dbReference type="OrthoDB" id="609840at2"/>
<dbReference type="EMBL" id="RQGG01000018">
    <property type="protein sequence ID" value="TGL54482.1"/>
    <property type="molecule type" value="Genomic_DNA"/>
</dbReference>
<organism evidence="2 3">
    <name type="scientific">Leptospira kemamanensis</name>
    <dbReference type="NCBI Taxonomy" id="2484942"/>
    <lineage>
        <taxon>Bacteria</taxon>
        <taxon>Pseudomonadati</taxon>
        <taxon>Spirochaetota</taxon>
        <taxon>Spirochaetia</taxon>
        <taxon>Leptospirales</taxon>
        <taxon>Leptospiraceae</taxon>
        <taxon>Leptospira</taxon>
    </lineage>
</organism>
<keyword evidence="2" id="KW-0808">Transferase</keyword>
<gene>
    <name evidence="2" type="ORF">EHQ59_07560</name>
</gene>
<dbReference type="Proteomes" id="UP000297609">
    <property type="component" value="Unassembled WGS sequence"/>
</dbReference>
<comment type="caution">
    <text evidence="2">The sequence shown here is derived from an EMBL/GenBank/DDBJ whole genome shotgun (WGS) entry which is preliminary data.</text>
</comment>
<evidence type="ECO:0000256" key="1">
    <source>
        <dbReference type="SAM" id="MobiDB-lite"/>
    </source>
</evidence>
<feature type="compositionally biased region" description="Polar residues" evidence="1">
    <location>
        <begin position="177"/>
        <end position="190"/>
    </location>
</feature>
<protein>
    <submittedName>
        <fullName evidence="2">Transferase</fullName>
    </submittedName>
</protein>
<reference evidence="2" key="1">
    <citation type="journal article" date="2019" name="PLoS Negl. Trop. Dis.">
        <title>Revisiting the worldwide diversity of Leptospira species in the environment.</title>
        <authorList>
            <person name="Vincent A.T."/>
            <person name="Schiettekatte O."/>
            <person name="Bourhy P."/>
            <person name="Veyrier F.J."/>
            <person name="Picardeau M."/>
        </authorList>
    </citation>
    <scope>NUCLEOTIDE SEQUENCE [LARGE SCALE GENOMIC DNA]</scope>
    <source>
        <strain evidence="2">201702454</strain>
    </source>
</reference>
<dbReference type="GO" id="GO:0016740">
    <property type="term" value="F:transferase activity"/>
    <property type="evidence" value="ECO:0007669"/>
    <property type="project" value="UniProtKB-KW"/>
</dbReference>
<dbReference type="InterPro" id="IPR029063">
    <property type="entry name" value="SAM-dependent_MTases_sf"/>
</dbReference>
<evidence type="ECO:0000313" key="3">
    <source>
        <dbReference type="Proteomes" id="UP000297609"/>
    </source>
</evidence>
<feature type="region of interest" description="Disordered" evidence="1">
    <location>
        <begin position="170"/>
        <end position="190"/>
    </location>
</feature>
<accession>A0A4R9JQR9</accession>
<dbReference type="RefSeq" id="WP_135618885.1">
    <property type="nucleotide sequence ID" value="NZ_RQGG01000018.1"/>
</dbReference>
<dbReference type="Gene3D" id="3.40.50.150">
    <property type="entry name" value="Vaccinia Virus protein VP39"/>
    <property type="match status" value="1"/>
</dbReference>
<name>A0A4R9JQR9_9LEPT</name>
<evidence type="ECO:0000313" key="2">
    <source>
        <dbReference type="EMBL" id="TGL54482.1"/>
    </source>
</evidence>
<keyword evidence="3" id="KW-1185">Reference proteome</keyword>
<proteinExistence type="predicted"/>
<dbReference type="SUPFAM" id="SSF53335">
    <property type="entry name" value="S-adenosyl-L-methionine-dependent methyltransferases"/>
    <property type="match status" value="1"/>
</dbReference>
<sequence length="556" mass="64464">MYLLLPGRHHLLTRYQKEYLLHLVKHGLSEALDVFGNPLSISKHPTAIIFAVTSANHNNTRRNPLSLYQRAMMIQDFSRELCIPSFVIPIDDVGQSPNFASYTLKKIEVETELKLQLTKENTIVLCSTPVANLYLELGFFVLPVEKVPGPKLSFYAKLPWEELEDIVSKRKQEAENKNPSGSLAQSNSDHPIQIPSSDEAILKSLDPACIRLWKDYGLFEKVDMLFSDTLIGDDGDLTESRDYNTYVREMDEIAELKFQETKPYVKPGRIGDIGCAVGSWIKLVGKDPNFAESDFYGVEIARHLYQICEQRKENGEFANSNVFFLRKNAVSGLVFPRMSMNTIHTSSLTHEIESYGGRSQLLSFLKNRYEELVMGGVWINRDVVGPEDKEREVFVWMEEDSSRNHGRSPEEFSNFKEYLDSLSTKERFFQFQQDFRKEEGYVLRTSAIYVDGIEYHRMKLKDICEYLSKKDYTDNWDSEMHESFCFWSFDEWKKNLESIGFRISPQSSEYRNQWLVKNRYEGKVKLFISNSQNPNKSEDLVPFDFPVTHMLLLAEK</sequence>